<keyword evidence="6" id="KW-1185">Reference proteome</keyword>
<feature type="transmembrane region" description="Helical" evidence="2">
    <location>
        <begin position="12"/>
        <end position="33"/>
    </location>
</feature>
<dbReference type="RefSeq" id="WP_034266998.1">
    <property type="nucleotide sequence ID" value="NZ_KI632509.1"/>
</dbReference>
<dbReference type="InterPro" id="IPR005693">
    <property type="entry name" value="Mce"/>
</dbReference>
<dbReference type="InterPro" id="IPR003399">
    <property type="entry name" value="Mce/MlaD"/>
</dbReference>
<dbReference type="SUPFAM" id="SSF58104">
    <property type="entry name" value="Methyl-accepting chemotaxis protein (MCP) signaling domain"/>
    <property type="match status" value="1"/>
</dbReference>
<evidence type="ECO:0000313" key="5">
    <source>
        <dbReference type="EMBL" id="ETA66438.1"/>
    </source>
</evidence>
<dbReference type="Pfam" id="PF11887">
    <property type="entry name" value="Mce4_CUP1"/>
    <property type="match status" value="1"/>
</dbReference>
<dbReference type="PANTHER" id="PTHR33371:SF17">
    <property type="entry name" value="MCE-FAMILY PROTEIN MCE1B"/>
    <property type="match status" value="1"/>
</dbReference>
<proteinExistence type="predicted"/>
<dbReference type="Pfam" id="PF02470">
    <property type="entry name" value="MlaD"/>
    <property type="match status" value="1"/>
</dbReference>
<dbReference type="HOGENOM" id="CLU_026704_1_0_11"/>
<dbReference type="GO" id="GO:0051701">
    <property type="term" value="P:biological process involved in interaction with host"/>
    <property type="evidence" value="ECO:0007669"/>
    <property type="project" value="TreeGrafter"/>
</dbReference>
<comment type="caution">
    <text evidence="5">The sequence shown here is derived from an EMBL/GenBank/DDBJ whole genome shotgun (WGS) entry which is preliminary data.</text>
</comment>
<evidence type="ECO:0000256" key="1">
    <source>
        <dbReference type="SAM" id="Coils"/>
    </source>
</evidence>
<accession>W9DNC4</accession>
<dbReference type="EMBL" id="AZAK01000001">
    <property type="protein sequence ID" value="ETA66438.1"/>
    <property type="molecule type" value="Genomic_DNA"/>
</dbReference>
<protein>
    <submittedName>
        <fullName evidence="5">Virulence factor Mce family protein</fullName>
    </submittedName>
</protein>
<gene>
    <name evidence="5" type="ORF">AmyhaDRAFT_0193</name>
</gene>
<sequence length="349" mass="37853">MRSATHVTGPLIKLIIFIAVTILTTAVLGISIANINMADTNSYTARFSDATLLLENDDIRIAGVQVGQVTEIDVVDKSQAEVTFEVNSGLRLPETVTAAVRYRNLVGQRYVALDPGARTDGTPLLPTDGTGHIPLEQTRPALDLTELFNGFKPLFTALSPKDVNQLSFEIIQVLQGEGGTIENLLAHTASLTTSLAEKDKVIGEVITNLNDVLQRLNEKSPELRQTISTLQQLVSGLAEDAKPIGDAIEAIDDLSRSTAGLVGDVRPPLKQDIAELGKLTKTLNKHEDLVEHFITFGPKKYSTLGKTASYGSWFNFYLCSGEATLRFPGAEDQPITIPMGEPDRARCTR</sequence>
<feature type="domain" description="Mce/MlaD" evidence="3">
    <location>
        <begin position="40"/>
        <end position="116"/>
    </location>
</feature>
<dbReference type="Proteomes" id="UP000054357">
    <property type="component" value="Unassembled WGS sequence"/>
</dbReference>
<evidence type="ECO:0000313" key="6">
    <source>
        <dbReference type="Proteomes" id="UP000054357"/>
    </source>
</evidence>
<organism evidence="5 6">
    <name type="scientific">Haloechinothrix halophila YIM 93223</name>
    <dbReference type="NCBI Taxonomy" id="592678"/>
    <lineage>
        <taxon>Bacteria</taxon>
        <taxon>Bacillati</taxon>
        <taxon>Actinomycetota</taxon>
        <taxon>Actinomycetes</taxon>
        <taxon>Pseudonocardiales</taxon>
        <taxon>Pseudonocardiaceae</taxon>
        <taxon>Haloechinothrix</taxon>
    </lineage>
</organism>
<dbReference type="GO" id="GO:0005576">
    <property type="term" value="C:extracellular region"/>
    <property type="evidence" value="ECO:0007669"/>
    <property type="project" value="TreeGrafter"/>
</dbReference>
<evidence type="ECO:0000259" key="3">
    <source>
        <dbReference type="Pfam" id="PF02470"/>
    </source>
</evidence>
<keyword evidence="2" id="KW-1133">Transmembrane helix</keyword>
<evidence type="ECO:0000259" key="4">
    <source>
        <dbReference type="Pfam" id="PF11887"/>
    </source>
</evidence>
<reference evidence="5 6" key="1">
    <citation type="submission" date="2013-08" db="EMBL/GenBank/DDBJ databases">
        <authorList>
            <consortium name="DOE Joint Genome Institute"/>
            <person name="Klenk H.-P."/>
            <person name="Huntemann M."/>
            <person name="Han J."/>
            <person name="Chen A."/>
            <person name="Kyrpides N."/>
            <person name="Mavromatis K."/>
            <person name="Markowitz V."/>
            <person name="Palaniappan K."/>
            <person name="Ivanova N."/>
            <person name="Schaumberg A."/>
            <person name="Pati A."/>
            <person name="Liolios K."/>
            <person name="Nordberg H.P."/>
            <person name="Cantor M.N."/>
            <person name="Hua S.X."/>
            <person name="Woyke T."/>
        </authorList>
    </citation>
    <scope>NUCLEOTIDE SEQUENCE [LARGE SCALE GENOMIC DNA]</scope>
    <source>
        <strain evidence="5 6">YIM 93223</strain>
    </source>
</reference>
<dbReference type="PANTHER" id="PTHR33371">
    <property type="entry name" value="INTERMEMBRANE PHOSPHOLIPID TRANSPORT SYSTEM BINDING PROTEIN MLAD-RELATED"/>
    <property type="match status" value="1"/>
</dbReference>
<feature type="domain" description="Mammalian cell entry C-terminal" evidence="4">
    <location>
        <begin position="132"/>
        <end position="342"/>
    </location>
</feature>
<feature type="coiled-coil region" evidence="1">
    <location>
        <begin position="206"/>
        <end position="233"/>
    </location>
</feature>
<dbReference type="InterPro" id="IPR052336">
    <property type="entry name" value="MlaD_Phospholipid_Transporter"/>
</dbReference>
<dbReference type="AlphaFoldDB" id="W9DNC4"/>
<keyword evidence="1" id="KW-0175">Coiled coil</keyword>
<keyword evidence="2" id="KW-0812">Transmembrane</keyword>
<keyword evidence="2" id="KW-0472">Membrane</keyword>
<dbReference type="PATRIC" id="fig|592678.3.peg.199"/>
<dbReference type="OrthoDB" id="338143at2"/>
<evidence type="ECO:0000256" key="2">
    <source>
        <dbReference type="SAM" id="Phobius"/>
    </source>
</evidence>
<dbReference type="NCBIfam" id="TIGR00996">
    <property type="entry name" value="Mtu_fam_mce"/>
    <property type="match status" value="1"/>
</dbReference>
<dbReference type="InterPro" id="IPR024516">
    <property type="entry name" value="Mce_C"/>
</dbReference>
<name>W9DNC4_9PSEU</name>